<evidence type="ECO:0000313" key="5">
    <source>
        <dbReference type="EMBL" id="MFC5651085.1"/>
    </source>
</evidence>
<feature type="signal peptide" evidence="3">
    <location>
        <begin position="1"/>
        <end position="23"/>
    </location>
</feature>
<keyword evidence="1" id="KW-0677">Repeat</keyword>
<evidence type="ECO:0000313" key="6">
    <source>
        <dbReference type="Proteomes" id="UP001596047"/>
    </source>
</evidence>
<sequence>MNKIKLAAVIMVLAVMFAQSATAAAGYADPSTTPTFDIVLDGKKLQLSSPPFLQNGTTMVPFRTLFERLGLRVSWNAQIKQITAQNADKKITLTVGSNHATVDGKDETMPLAPVVKNNTAYITLRFAGTSSGGDVELYRGLNVVWMLSPIQSELYSAVVAGEKDKVDQLLGRGADPELLVGPVGPATFTFAEDSVEIVGLFLKHGMGINDRSADYTGYTLLHNAVYKGHIEVVKYLLASGADPAVTSESGGTSLDLAEFWREQVRFGYKDALDGSKSPTVQDYDTIIALLKKYMEK</sequence>
<reference evidence="6" key="1">
    <citation type="journal article" date="2019" name="Int. J. Syst. Evol. Microbiol.">
        <title>The Global Catalogue of Microorganisms (GCM) 10K type strain sequencing project: providing services to taxonomists for standard genome sequencing and annotation.</title>
        <authorList>
            <consortium name="The Broad Institute Genomics Platform"/>
            <consortium name="The Broad Institute Genome Sequencing Center for Infectious Disease"/>
            <person name="Wu L."/>
            <person name="Ma J."/>
        </authorList>
    </citation>
    <scope>NUCLEOTIDE SEQUENCE [LARGE SCALE GENOMIC DNA]</scope>
    <source>
        <strain evidence="6">CGMCC 1.3240</strain>
    </source>
</reference>
<name>A0ABW0W3Z1_9BACL</name>
<feature type="chain" id="PRO_5046596263" evidence="3">
    <location>
        <begin position="24"/>
        <end position="296"/>
    </location>
</feature>
<keyword evidence="2" id="KW-0040">ANK repeat</keyword>
<dbReference type="SUPFAM" id="SSF48403">
    <property type="entry name" value="Ankyrin repeat"/>
    <property type="match status" value="1"/>
</dbReference>
<dbReference type="SUPFAM" id="SSF55383">
    <property type="entry name" value="Copper amine oxidase, domain N"/>
    <property type="match status" value="1"/>
</dbReference>
<keyword evidence="3" id="KW-0732">Signal</keyword>
<accession>A0ABW0W3Z1</accession>
<keyword evidence="6" id="KW-1185">Reference proteome</keyword>
<evidence type="ECO:0000256" key="3">
    <source>
        <dbReference type="SAM" id="SignalP"/>
    </source>
</evidence>
<dbReference type="RefSeq" id="WP_379189680.1">
    <property type="nucleotide sequence ID" value="NZ_JBHSOW010000068.1"/>
</dbReference>
<dbReference type="Gene3D" id="1.25.40.20">
    <property type="entry name" value="Ankyrin repeat-containing domain"/>
    <property type="match status" value="1"/>
</dbReference>
<dbReference type="Proteomes" id="UP001596047">
    <property type="component" value="Unassembled WGS sequence"/>
</dbReference>
<feature type="repeat" description="ANK" evidence="2">
    <location>
        <begin position="216"/>
        <end position="248"/>
    </location>
</feature>
<protein>
    <submittedName>
        <fullName evidence="5">Stalk domain-containing protein</fullName>
    </submittedName>
</protein>
<dbReference type="PROSITE" id="PS50297">
    <property type="entry name" value="ANK_REP_REGION"/>
    <property type="match status" value="1"/>
</dbReference>
<comment type="caution">
    <text evidence="5">The sequence shown here is derived from an EMBL/GenBank/DDBJ whole genome shotgun (WGS) entry which is preliminary data.</text>
</comment>
<evidence type="ECO:0000256" key="2">
    <source>
        <dbReference type="PROSITE-ProRule" id="PRU00023"/>
    </source>
</evidence>
<proteinExistence type="predicted"/>
<dbReference type="InterPro" id="IPR012854">
    <property type="entry name" value="Cu_amine_oxidase-like_N"/>
</dbReference>
<evidence type="ECO:0000259" key="4">
    <source>
        <dbReference type="Pfam" id="PF07833"/>
    </source>
</evidence>
<dbReference type="EMBL" id="JBHSOW010000068">
    <property type="protein sequence ID" value="MFC5651085.1"/>
    <property type="molecule type" value="Genomic_DNA"/>
</dbReference>
<organism evidence="5 6">
    <name type="scientific">Paenibacillus solisilvae</name>
    <dbReference type="NCBI Taxonomy" id="2486751"/>
    <lineage>
        <taxon>Bacteria</taxon>
        <taxon>Bacillati</taxon>
        <taxon>Bacillota</taxon>
        <taxon>Bacilli</taxon>
        <taxon>Bacillales</taxon>
        <taxon>Paenibacillaceae</taxon>
        <taxon>Paenibacillus</taxon>
    </lineage>
</organism>
<dbReference type="SMART" id="SM00248">
    <property type="entry name" value="ANK"/>
    <property type="match status" value="2"/>
</dbReference>
<dbReference type="PANTHER" id="PTHR24161">
    <property type="entry name" value="ANK_REP_REGION DOMAIN-CONTAINING PROTEIN-RELATED"/>
    <property type="match status" value="1"/>
</dbReference>
<dbReference type="InterPro" id="IPR036770">
    <property type="entry name" value="Ankyrin_rpt-contain_sf"/>
</dbReference>
<evidence type="ECO:0000256" key="1">
    <source>
        <dbReference type="ARBA" id="ARBA00022737"/>
    </source>
</evidence>
<dbReference type="InterPro" id="IPR002110">
    <property type="entry name" value="Ankyrin_rpt"/>
</dbReference>
<dbReference type="Gene3D" id="3.30.457.10">
    <property type="entry name" value="Copper amine oxidase-like, N-terminal domain"/>
    <property type="match status" value="1"/>
</dbReference>
<dbReference type="Pfam" id="PF07833">
    <property type="entry name" value="Cu_amine_oxidN1"/>
    <property type="match status" value="1"/>
</dbReference>
<gene>
    <name evidence="5" type="ORF">ACFPYJ_18620</name>
</gene>
<dbReference type="PROSITE" id="PS50088">
    <property type="entry name" value="ANK_REPEAT"/>
    <property type="match status" value="1"/>
</dbReference>
<feature type="domain" description="Copper amine oxidase-like N-terminal" evidence="4">
    <location>
        <begin position="40"/>
        <end position="137"/>
    </location>
</feature>
<dbReference type="PANTHER" id="PTHR24161:SF85">
    <property type="entry name" value="PALMITOYLTRANSFERASE HIP14"/>
    <property type="match status" value="1"/>
</dbReference>
<dbReference type="InterPro" id="IPR036582">
    <property type="entry name" value="Mao_N_sf"/>
</dbReference>
<dbReference type="Pfam" id="PF12796">
    <property type="entry name" value="Ank_2"/>
    <property type="match status" value="1"/>
</dbReference>